<keyword evidence="4" id="KW-0812">Transmembrane</keyword>
<feature type="coiled-coil region" evidence="2">
    <location>
        <begin position="1255"/>
        <end position="1300"/>
    </location>
</feature>
<dbReference type="PANTHER" id="PTHR37813">
    <property type="entry name" value="FELS-2 PROPHAGE PROTEIN"/>
    <property type="match status" value="1"/>
</dbReference>
<evidence type="ECO:0000259" key="5">
    <source>
        <dbReference type="Pfam" id="PF10145"/>
    </source>
</evidence>
<proteinExistence type="predicted"/>
<keyword evidence="4" id="KW-0472">Membrane</keyword>
<dbReference type="EMBL" id="MT142515">
    <property type="protein sequence ID" value="QJA83640.1"/>
    <property type="molecule type" value="Genomic_DNA"/>
</dbReference>
<evidence type="ECO:0000313" key="6">
    <source>
        <dbReference type="EMBL" id="QJA61886.1"/>
    </source>
</evidence>
<keyword evidence="1" id="KW-1188">Viral release from host cell</keyword>
<feature type="transmembrane region" description="Helical" evidence="4">
    <location>
        <begin position="907"/>
        <end position="928"/>
    </location>
</feature>
<feature type="transmembrane region" description="Helical" evidence="4">
    <location>
        <begin position="874"/>
        <end position="895"/>
    </location>
</feature>
<evidence type="ECO:0000256" key="2">
    <source>
        <dbReference type="SAM" id="Coils"/>
    </source>
</evidence>
<feature type="compositionally biased region" description="Basic and acidic residues" evidence="3">
    <location>
        <begin position="1492"/>
        <end position="1509"/>
    </location>
</feature>
<sequence>MAGKELTLGVVFSGRIGKELETAVARLETLVKGLNNTLGKIQQSGGVQALASLAKQTKETSAAMTVLGNTSKAATAVMSTSIGNAGKAVGEFGKAMTRAQANGSGFVTTLQELTKHSQRNTLEVKDAEKAMYKTDGVLRQLNREVANGAIQTALSRKNWGYARDGYVAFKDAANLTTISQKVLNGEVSASRKGISEYIERVTQGAISLNKFDSASKNIWPSINKMNKEIDDGTKSWQAVSRAQSTYHSALNGTLPSQQAAAAAIAKNTEAMNLSAKASVEAEKVAAKLGVQKTALINKYADHSKKISEFLPKLDAEKMSIGQVDKAMQGYIGRQNEHAKATNALINTKEKLISKYPELRNQVDFLSKQVQAGNITWAEGERALKGVVASHKAVAQTMAASEKTVTALNKQTTQLTNQYPELGSKIKSVMSHVERGNITWTEAQGVMSRASDRHKALAQESQALEKAVSSLSPTVRSLGERLGVSNKDLVAMSASTKSASEPFNFLGKQIGSVNGAIDRLKAAFKVTAAYGIAATAIYSVINAFKIGTQSIIDYDQALKNLQAITGATDAEVVSMGETIRDVARTTKFSTTEVAEGMVLLGQAGFSAGEAMDSVQATANLATGTLSDMKFTTDLLTTTIRAFNMDTIESGRVADVMANAINKSKLTIDKLRISFSYIAATAAQAGLSLEETAASMMVLANNGLRASTIGTGFRQVLARLLSPNAKLREAYEAHGIALDQINPKTVGYQEALKNLSRVLYNAETRTVDVSKAFELFGLRGAQSAAILVRDYAGGAFQAALKNVFAVGTSAEMAATQSEGLGVKLKNLADRAKLVALGFGDAGISGAIGLFVDVLKKGTEWLEAFAQSGVGQVIIKVGLLTTAFVALRGAAVFLMSAITGLKIIQTITTGFAMATAAVTLQTGAVTGLAVGVNKLKAAMLVLWAVLRAHPFAMITTIMATVAVVISQLAGASDKLAMKLSQQAIELQKVAKVLGIYADTLGEAEKGSDEYNAALERFKESNPEVTQKILDMNKAIDLADISTKDLTNSMKELATAKTWESVEKTQQALKIYTADLNSGLAIAKLFLLNMWDMDAAHASVTEKLKKVKESQDALVQSYKYLVEVGAITIDQAFERIDAMGLEAKKAQDLKDAFQAHFRGIRLAGEEAAGGITRAFEGVPDSFRQLYGELDVLSQARLLKAVDAMQKEVAAYRKSVKDMGIAKWDAEKQIEAIQEEAYRKFVETLDKGVAAEERAAEKRVQAVEKEAEGHVKALQKIEDARQNLIDKLRTLEERLYEDLKKIQQQGMTEEQKYNMDRIEARGKLSAVIKLAAEADTQSEVTAAIEMLNEVRGAYSDLSSSVESAFGKNTQAAADATREIKGGFAEVINSWKDLAERLNNPINIKIPLENQKLDLDEVNQKVAEIKAKAEEPKLFNLDTVEADAKTDATERKLNELLLKIQADKKYIVDFKGREGEGTTEKPVTEKVEEVKGKLDELSEKAEDGSTKNVDFKSGADGDTPAGGLIEKLMALINKVQELIDKLNGIPKVVTSTVKVNTVYTSSGFSPGTDPNYGPNSEPGKNPYGNDPFPGFTGANVRSKGGGIGGYGGGDTVPAMLEKGEFVIRKEAVQKYGAGMFANLNSMVAGMKIGGPVARPSMPVVANQGVHRFSQGGQVTQGYRPGNTINITLSPTFMTGDKNSVRQAATMLRDEIRNIDHRYGVN</sequence>
<dbReference type="NCBIfam" id="TIGR01760">
    <property type="entry name" value="tape_meas_TP901"/>
    <property type="match status" value="1"/>
</dbReference>
<name>A0A6M3IWB2_9ZZZZ</name>
<accession>A0A6M3IWB2</accession>
<dbReference type="PANTHER" id="PTHR37813:SF1">
    <property type="entry name" value="FELS-2 PROPHAGE PROTEIN"/>
    <property type="match status" value="1"/>
</dbReference>
<evidence type="ECO:0000256" key="1">
    <source>
        <dbReference type="ARBA" id="ARBA00022612"/>
    </source>
</evidence>
<organism evidence="6">
    <name type="scientific">viral metagenome</name>
    <dbReference type="NCBI Taxonomy" id="1070528"/>
    <lineage>
        <taxon>unclassified sequences</taxon>
        <taxon>metagenomes</taxon>
        <taxon>organismal metagenomes</taxon>
    </lineage>
</organism>
<evidence type="ECO:0000256" key="3">
    <source>
        <dbReference type="SAM" id="MobiDB-lite"/>
    </source>
</evidence>
<evidence type="ECO:0000256" key="4">
    <source>
        <dbReference type="SAM" id="Phobius"/>
    </source>
</evidence>
<keyword evidence="4" id="KW-1133">Transmembrane helix</keyword>
<feature type="transmembrane region" description="Helical" evidence="4">
    <location>
        <begin position="948"/>
        <end position="968"/>
    </location>
</feature>
<reference evidence="6" key="1">
    <citation type="submission" date="2020-03" db="EMBL/GenBank/DDBJ databases">
        <title>The deep terrestrial virosphere.</title>
        <authorList>
            <person name="Holmfeldt K."/>
            <person name="Nilsson E."/>
            <person name="Simone D."/>
            <person name="Lopez-Fernandez M."/>
            <person name="Wu X."/>
            <person name="de Brujin I."/>
            <person name="Lundin D."/>
            <person name="Andersson A."/>
            <person name="Bertilsson S."/>
            <person name="Dopson M."/>
        </authorList>
    </citation>
    <scope>NUCLEOTIDE SEQUENCE</scope>
    <source>
        <strain evidence="7">MM415A00269</strain>
        <strain evidence="6">MM415B00862</strain>
    </source>
</reference>
<keyword evidence="2" id="KW-0175">Coiled coil</keyword>
<feature type="region of interest" description="Disordered" evidence="3">
    <location>
        <begin position="1555"/>
        <end position="1580"/>
    </location>
</feature>
<protein>
    <submittedName>
        <fullName evidence="6">Putative tail protein</fullName>
    </submittedName>
</protein>
<gene>
    <name evidence="7" type="ORF">MM415A00269_0008</name>
    <name evidence="6" type="ORF">MM415B00862_0007</name>
</gene>
<feature type="domain" description="Phage tail tape measure protein" evidence="5">
    <location>
        <begin position="576"/>
        <end position="763"/>
    </location>
</feature>
<feature type="region of interest" description="Disordered" evidence="3">
    <location>
        <begin position="1492"/>
        <end position="1511"/>
    </location>
</feature>
<dbReference type="EMBL" id="MT141456">
    <property type="protein sequence ID" value="QJA61886.1"/>
    <property type="molecule type" value="Genomic_DNA"/>
</dbReference>
<evidence type="ECO:0000313" key="7">
    <source>
        <dbReference type="EMBL" id="QJA83640.1"/>
    </source>
</evidence>
<dbReference type="Pfam" id="PF10145">
    <property type="entry name" value="PhageMin_Tail"/>
    <property type="match status" value="1"/>
</dbReference>
<dbReference type="InterPro" id="IPR010090">
    <property type="entry name" value="Phage_tape_meas"/>
</dbReference>